<dbReference type="AlphaFoldDB" id="A0A5S9M466"/>
<dbReference type="EMBL" id="AP021906">
    <property type="protein sequence ID" value="BBP88380.1"/>
    <property type="molecule type" value="Genomic_DNA"/>
</dbReference>
<evidence type="ECO:0000256" key="1">
    <source>
        <dbReference type="SAM" id="Phobius"/>
    </source>
</evidence>
<dbReference type="Proteomes" id="UP000464658">
    <property type="component" value="Chromosome"/>
</dbReference>
<proteinExistence type="predicted"/>
<keyword evidence="1" id="KW-1133">Transmembrane helix</keyword>
<protein>
    <submittedName>
        <fullName evidence="2">Uncharacterized protein</fullName>
    </submittedName>
</protein>
<evidence type="ECO:0000313" key="2">
    <source>
        <dbReference type="EMBL" id="BBP88380.1"/>
    </source>
</evidence>
<feature type="transmembrane region" description="Helical" evidence="1">
    <location>
        <begin position="21"/>
        <end position="44"/>
    </location>
</feature>
<accession>A0A5S9M466</accession>
<gene>
    <name evidence="2" type="ORF">BsIDN1_19980</name>
</gene>
<evidence type="ECO:0000313" key="3">
    <source>
        <dbReference type="Proteomes" id="UP000464658"/>
    </source>
</evidence>
<keyword evidence="1" id="KW-0472">Membrane</keyword>
<name>A0A5S9M466_BACIA</name>
<organism evidence="2 3">
    <name type="scientific">Bacillus safensis</name>
    <dbReference type="NCBI Taxonomy" id="561879"/>
    <lineage>
        <taxon>Bacteria</taxon>
        <taxon>Bacillati</taxon>
        <taxon>Bacillota</taxon>
        <taxon>Bacilli</taxon>
        <taxon>Bacillales</taxon>
        <taxon>Bacillaceae</taxon>
        <taxon>Bacillus</taxon>
    </lineage>
</organism>
<reference evidence="2 3" key="1">
    <citation type="submission" date="2019-12" db="EMBL/GenBank/DDBJ databases">
        <title>Full genome sequence of a Bacillus safensis strain isolated from commercially available natto in Indonesia.</title>
        <authorList>
            <person name="Yoshida M."/>
            <person name="Uomi M."/>
            <person name="Waturangi D."/>
            <person name="Ekaputri J.J."/>
            <person name="Setiamarga D.H.E."/>
        </authorList>
    </citation>
    <scope>NUCLEOTIDE SEQUENCE [LARGE SCALE GENOMIC DNA]</scope>
    <source>
        <strain evidence="2 3">IDN1</strain>
    </source>
</reference>
<sequence length="58" mass="6580">MKSQTLSYEKVQAKDEKTHPSLFALTWPIFIEISLYMLMGGALIHLCSANTPITVWPQ</sequence>
<keyword evidence="1" id="KW-0812">Transmembrane</keyword>